<evidence type="ECO:0000256" key="1">
    <source>
        <dbReference type="ARBA" id="ARBA00010552"/>
    </source>
</evidence>
<dbReference type="OrthoDB" id="9803101at2"/>
<dbReference type="EMBL" id="CP015579">
    <property type="protein sequence ID" value="ARU96120.1"/>
    <property type="molecule type" value="Genomic_DNA"/>
</dbReference>
<evidence type="ECO:0000313" key="4">
    <source>
        <dbReference type="Proteomes" id="UP000195729"/>
    </source>
</evidence>
<dbReference type="InterPro" id="IPR006175">
    <property type="entry name" value="YjgF/YER057c/UK114"/>
</dbReference>
<dbReference type="Pfam" id="PF01042">
    <property type="entry name" value="Ribonuc_L-PSP"/>
    <property type="match status" value="1"/>
</dbReference>
<comment type="similarity">
    <text evidence="1">Belongs to the RutC family.</text>
</comment>
<dbReference type="GO" id="GO:0005829">
    <property type="term" value="C:cytosol"/>
    <property type="evidence" value="ECO:0007669"/>
    <property type="project" value="TreeGrafter"/>
</dbReference>
<reference evidence="4 5" key="1">
    <citation type="submission" date="2016-05" db="EMBL/GenBank/DDBJ databases">
        <title>Complete genome sequence of two 2,5-diketo-D-glunonic acid producing strain Tatumella citrea.</title>
        <authorList>
            <person name="Duan C."/>
            <person name="Yang J."/>
            <person name="Yang S."/>
        </authorList>
    </citation>
    <scope>NUCLEOTIDE SEQUENCE [LARGE SCALE GENOMIC DNA]</scope>
    <source>
        <strain evidence="3 4">ATCC 39140</strain>
        <strain evidence="2 5">DSM 13699</strain>
    </source>
</reference>
<organism evidence="2 5">
    <name type="scientific">Tatumella citrea</name>
    <name type="common">Pantoea citrea</name>
    <dbReference type="NCBI Taxonomy" id="53336"/>
    <lineage>
        <taxon>Bacteria</taxon>
        <taxon>Pseudomonadati</taxon>
        <taxon>Pseudomonadota</taxon>
        <taxon>Gammaproteobacteria</taxon>
        <taxon>Enterobacterales</taxon>
        <taxon>Erwiniaceae</taxon>
        <taxon>Tatumella</taxon>
    </lineage>
</organism>
<sequence length="133" mass="14611">MKNIKHNVQPDGLAAGNGWSHTVSGNGIPAFISGQVSVDQQGAVIGAGDMEAQIRQVYYNLELCLKSLNTDWQHVAKITYYSTDISTALPLMRKIREEIMPPTMRASNTFVEVSALAHPDFLFEAEAFALTEL</sequence>
<dbReference type="Proteomes" id="UP000195729">
    <property type="component" value="Chromosome"/>
</dbReference>
<dbReference type="SUPFAM" id="SSF55298">
    <property type="entry name" value="YjgF-like"/>
    <property type="match status" value="1"/>
</dbReference>
<accession>A0A1Y0LEQ4</accession>
<protein>
    <recommendedName>
        <fullName evidence="6">Enamine deaminase RidA</fullName>
    </recommendedName>
</protein>
<dbReference type="CDD" id="cd00448">
    <property type="entry name" value="YjgF_YER057c_UK114_family"/>
    <property type="match status" value="1"/>
</dbReference>
<dbReference type="EMBL" id="CP015581">
    <property type="protein sequence ID" value="ARV00158.1"/>
    <property type="molecule type" value="Genomic_DNA"/>
</dbReference>
<evidence type="ECO:0008006" key="6">
    <source>
        <dbReference type="Google" id="ProtNLM"/>
    </source>
</evidence>
<dbReference type="AlphaFoldDB" id="A0A1Y0LEQ4"/>
<dbReference type="InterPro" id="IPR035959">
    <property type="entry name" value="RutC-like_sf"/>
</dbReference>
<evidence type="ECO:0000313" key="5">
    <source>
        <dbReference type="Proteomes" id="UP000195814"/>
    </source>
</evidence>
<evidence type="ECO:0000313" key="2">
    <source>
        <dbReference type="EMBL" id="ARU96120.1"/>
    </source>
</evidence>
<proteinExistence type="inferred from homology"/>
<dbReference type="KEGG" id="tci:A7K98_09395"/>
<dbReference type="GO" id="GO:0019239">
    <property type="term" value="F:deaminase activity"/>
    <property type="evidence" value="ECO:0007669"/>
    <property type="project" value="TreeGrafter"/>
</dbReference>
<evidence type="ECO:0000313" key="3">
    <source>
        <dbReference type="EMBL" id="ARV00158.1"/>
    </source>
</evidence>
<keyword evidence="4" id="KW-1185">Reference proteome</keyword>
<dbReference type="PANTHER" id="PTHR11803:SF58">
    <property type="entry name" value="PROTEIN HMF1-RELATED"/>
    <property type="match status" value="1"/>
</dbReference>
<dbReference type="Gene3D" id="3.30.1330.40">
    <property type="entry name" value="RutC-like"/>
    <property type="match status" value="1"/>
</dbReference>
<name>A0A1Y0LEQ4_TATCI</name>
<gene>
    <name evidence="2" type="ORF">A7K98_09395</name>
    <name evidence="3" type="ORF">A7K99_09395</name>
</gene>
<dbReference type="RefSeq" id="WP_157665916.1">
    <property type="nucleotide sequence ID" value="NZ_CP015579.1"/>
</dbReference>
<dbReference type="Proteomes" id="UP000195814">
    <property type="component" value="Chromosome"/>
</dbReference>
<dbReference type="PANTHER" id="PTHR11803">
    <property type="entry name" value="2-IMINOBUTANOATE/2-IMINOPROPANOATE DEAMINASE RIDA"/>
    <property type="match status" value="1"/>
</dbReference>